<comment type="similarity">
    <text evidence="2">Belongs to the ELP6 family.</text>
</comment>
<feature type="compositionally biased region" description="Low complexity" evidence="3">
    <location>
        <begin position="297"/>
        <end position="316"/>
    </location>
</feature>
<dbReference type="OrthoDB" id="536783at2759"/>
<dbReference type="GeneID" id="9619122"/>
<dbReference type="AlphaFoldDB" id="D8UC59"/>
<evidence type="ECO:0008006" key="6">
    <source>
        <dbReference type="Google" id="ProtNLM"/>
    </source>
</evidence>
<evidence type="ECO:0000256" key="3">
    <source>
        <dbReference type="SAM" id="MobiDB-lite"/>
    </source>
</evidence>
<evidence type="ECO:0000313" key="4">
    <source>
        <dbReference type="EMBL" id="EFJ42742.1"/>
    </source>
</evidence>
<dbReference type="GO" id="GO:0002098">
    <property type="term" value="P:tRNA wobble uridine modification"/>
    <property type="evidence" value="ECO:0007669"/>
    <property type="project" value="InterPro"/>
</dbReference>
<feature type="region of interest" description="Disordered" evidence="3">
    <location>
        <begin position="294"/>
        <end position="316"/>
    </location>
</feature>
<dbReference type="RefSeq" id="XP_002956203.1">
    <property type="nucleotide sequence ID" value="XM_002956157.1"/>
</dbReference>
<feature type="region of interest" description="Disordered" evidence="3">
    <location>
        <begin position="98"/>
        <end position="138"/>
    </location>
</feature>
<sequence length="364" mass="39013">MPMELNKAEEGVDWFQGCTGLTLVRSSLGLPNSFILQQSLRGLLQHGYTVVLVTAEQSFERYQYALKKTGLALQPYEQSGHLVVLEAPLAPLGVAARATDTGHGASSPAQGPLTADHSTERSKGSSSHCGGSSSSSSSSSALQQLYGAIRQAVERVLPPAAMAPTGVAVILDSLTALACLRQNSQEWSAFLHYCCSGCGGVAPELPACPNLSRQQQQQQQMPYCVVAGVYDDVPDDRPWLKSLEHRANMVVSLEPLPGRIADVDGLQPRGRPCPLQLPPAGPWVTITRRFMVEPSSRRSPTGGSRPPAETAAAAAGHTADDMAFWGPPVQWGVTAPGAWRKSLYFKSSELSVKWVDRITTKELL</sequence>
<comment type="pathway">
    <text evidence="1">tRNA modification; 5-methoxycarbonylmethyl-2-thiouridine-tRNA biosynthesis.</text>
</comment>
<proteinExistence type="inferred from homology"/>
<dbReference type="Gene3D" id="3.40.50.300">
    <property type="entry name" value="P-loop containing nucleotide triphosphate hydrolases"/>
    <property type="match status" value="1"/>
</dbReference>
<dbReference type="InterPro" id="IPR018627">
    <property type="entry name" value="ELP6"/>
</dbReference>
<dbReference type="InterPro" id="IPR027417">
    <property type="entry name" value="P-loop_NTPase"/>
</dbReference>
<dbReference type="GO" id="GO:0033588">
    <property type="term" value="C:elongator holoenzyme complex"/>
    <property type="evidence" value="ECO:0007669"/>
    <property type="project" value="InterPro"/>
</dbReference>
<name>D8UC59_VOLCA</name>
<dbReference type="Proteomes" id="UP000001058">
    <property type="component" value="Unassembled WGS sequence"/>
</dbReference>
<feature type="compositionally biased region" description="Low complexity" evidence="3">
    <location>
        <begin position="124"/>
        <end position="138"/>
    </location>
</feature>
<dbReference type="PANTHER" id="PTHR16184">
    <property type="entry name" value="ELONGATOR COMPLEX PROTEIN 6"/>
    <property type="match status" value="1"/>
</dbReference>
<accession>D8UC59</accession>
<organism evidence="5">
    <name type="scientific">Volvox carteri f. nagariensis</name>
    <dbReference type="NCBI Taxonomy" id="3068"/>
    <lineage>
        <taxon>Eukaryota</taxon>
        <taxon>Viridiplantae</taxon>
        <taxon>Chlorophyta</taxon>
        <taxon>core chlorophytes</taxon>
        <taxon>Chlorophyceae</taxon>
        <taxon>CS clade</taxon>
        <taxon>Chlamydomonadales</taxon>
        <taxon>Volvocaceae</taxon>
        <taxon>Volvox</taxon>
    </lineage>
</organism>
<dbReference type="EMBL" id="GL378379">
    <property type="protein sequence ID" value="EFJ42742.1"/>
    <property type="molecule type" value="Genomic_DNA"/>
</dbReference>
<keyword evidence="5" id="KW-1185">Reference proteome</keyword>
<dbReference type="KEGG" id="vcn:VOLCADRAFT_107139"/>
<dbReference type="InParanoid" id="D8UC59"/>
<reference evidence="4 5" key="1">
    <citation type="journal article" date="2010" name="Science">
        <title>Genomic analysis of organismal complexity in the multicellular green alga Volvox carteri.</title>
        <authorList>
            <person name="Prochnik S.E."/>
            <person name="Umen J."/>
            <person name="Nedelcu A.M."/>
            <person name="Hallmann A."/>
            <person name="Miller S.M."/>
            <person name="Nishii I."/>
            <person name="Ferris P."/>
            <person name="Kuo A."/>
            <person name="Mitros T."/>
            <person name="Fritz-Laylin L.K."/>
            <person name="Hellsten U."/>
            <person name="Chapman J."/>
            <person name="Simakov O."/>
            <person name="Rensing S.A."/>
            <person name="Terry A."/>
            <person name="Pangilinan J."/>
            <person name="Kapitonov V."/>
            <person name="Jurka J."/>
            <person name="Salamov A."/>
            <person name="Shapiro H."/>
            <person name="Schmutz J."/>
            <person name="Grimwood J."/>
            <person name="Lindquist E."/>
            <person name="Lucas S."/>
            <person name="Grigoriev I.V."/>
            <person name="Schmitt R."/>
            <person name="Kirk D."/>
            <person name="Rokhsar D.S."/>
        </authorList>
    </citation>
    <scope>NUCLEOTIDE SEQUENCE [LARGE SCALE GENOMIC DNA]</scope>
    <source>
        <strain evidence="5">f. Nagariensis / Eve</strain>
    </source>
</reference>
<dbReference type="UniPathway" id="UPA00988"/>
<evidence type="ECO:0000313" key="5">
    <source>
        <dbReference type="Proteomes" id="UP000001058"/>
    </source>
</evidence>
<protein>
    <recommendedName>
        <fullName evidence="6">Elongator complex protein 5</fullName>
    </recommendedName>
</protein>
<dbReference type="PANTHER" id="PTHR16184:SF6">
    <property type="entry name" value="ELONGATOR COMPLEX PROTEIN 6"/>
    <property type="match status" value="1"/>
</dbReference>
<evidence type="ECO:0000256" key="1">
    <source>
        <dbReference type="ARBA" id="ARBA00005043"/>
    </source>
</evidence>
<evidence type="ECO:0000256" key="2">
    <source>
        <dbReference type="ARBA" id="ARBA00008837"/>
    </source>
</evidence>
<gene>
    <name evidence="4" type="ORF">VOLCADRAFT_107139</name>
</gene>